<evidence type="ECO:0000313" key="3">
    <source>
        <dbReference type="Proteomes" id="UP001321580"/>
    </source>
</evidence>
<dbReference type="RefSeq" id="WP_283211250.1">
    <property type="nucleotide sequence ID" value="NZ_JASGBI010000001.1"/>
</dbReference>
<keyword evidence="3" id="KW-1185">Reference proteome</keyword>
<organism evidence="2 3">
    <name type="scientific">Lysobacter stagni</name>
    <dbReference type="NCBI Taxonomy" id="3045172"/>
    <lineage>
        <taxon>Bacteria</taxon>
        <taxon>Pseudomonadati</taxon>
        <taxon>Pseudomonadota</taxon>
        <taxon>Gammaproteobacteria</taxon>
        <taxon>Lysobacterales</taxon>
        <taxon>Lysobacteraceae</taxon>
        <taxon>Lysobacter</taxon>
    </lineage>
</organism>
<comment type="caution">
    <text evidence="2">The sequence shown here is derived from an EMBL/GenBank/DDBJ whole genome shotgun (WGS) entry which is preliminary data.</text>
</comment>
<sequence length="55" mass="6180">MRADKQKAGARRKPATKTERAPAKPAHAAEVKPKPASDERTTERVMRHRDGHTLH</sequence>
<protein>
    <submittedName>
        <fullName evidence="2">Uncharacterized protein</fullName>
    </submittedName>
</protein>
<accession>A0ABT6XC77</accession>
<proteinExistence type="predicted"/>
<dbReference type="EMBL" id="JASGBI010000001">
    <property type="protein sequence ID" value="MDI9237745.1"/>
    <property type="molecule type" value="Genomic_DNA"/>
</dbReference>
<feature type="region of interest" description="Disordered" evidence="1">
    <location>
        <begin position="1"/>
        <end position="55"/>
    </location>
</feature>
<reference evidence="2 3" key="1">
    <citation type="submission" date="2023-05" db="EMBL/GenBank/DDBJ databases">
        <title>Lysobacter sp. strain LF1 Genome sequencing and assembly.</title>
        <authorList>
            <person name="Jung Y."/>
        </authorList>
    </citation>
    <scope>NUCLEOTIDE SEQUENCE [LARGE SCALE GENOMIC DNA]</scope>
    <source>
        <strain evidence="2 3">LF1</strain>
    </source>
</reference>
<feature type="compositionally biased region" description="Basic residues" evidence="1">
    <location>
        <begin position="46"/>
        <end position="55"/>
    </location>
</feature>
<feature type="compositionally biased region" description="Basic and acidic residues" evidence="1">
    <location>
        <begin position="16"/>
        <end position="45"/>
    </location>
</feature>
<gene>
    <name evidence="2" type="ORF">QLQ15_02325</name>
</gene>
<evidence type="ECO:0000313" key="2">
    <source>
        <dbReference type="EMBL" id="MDI9237745.1"/>
    </source>
</evidence>
<name>A0ABT6XC77_9GAMM</name>
<dbReference type="Proteomes" id="UP001321580">
    <property type="component" value="Unassembled WGS sequence"/>
</dbReference>
<evidence type="ECO:0000256" key="1">
    <source>
        <dbReference type="SAM" id="MobiDB-lite"/>
    </source>
</evidence>